<proteinExistence type="predicted"/>
<dbReference type="PANTHER" id="PTHR32166">
    <property type="entry name" value="OSJNBA0013A04.12 PROTEIN"/>
    <property type="match status" value="1"/>
</dbReference>
<name>A0A9W3DD15_RAPSA</name>
<dbReference type="InterPro" id="IPR007021">
    <property type="entry name" value="DUF659"/>
</dbReference>
<reference evidence="4" key="1">
    <citation type="journal article" date="2019" name="Database">
        <title>The radish genome database (RadishGD): an integrated information resource for radish genomics.</title>
        <authorList>
            <person name="Yu H.J."/>
            <person name="Baek S."/>
            <person name="Lee Y.J."/>
            <person name="Cho A."/>
            <person name="Mun J.H."/>
        </authorList>
    </citation>
    <scope>NUCLEOTIDE SEQUENCE [LARGE SCALE GENOMIC DNA]</scope>
    <source>
        <strain evidence="4">cv. WK10039</strain>
    </source>
</reference>
<dbReference type="Proteomes" id="UP000504610">
    <property type="component" value="Chromosome 3"/>
</dbReference>
<feature type="domain" description="HAT C-terminal dimerisation" evidence="3">
    <location>
        <begin position="548"/>
        <end position="612"/>
    </location>
</feature>
<organism evidence="4 5">
    <name type="scientific">Raphanus sativus</name>
    <name type="common">Radish</name>
    <name type="synonym">Raphanus raphanistrum var. sativus</name>
    <dbReference type="NCBI Taxonomy" id="3726"/>
    <lineage>
        <taxon>Eukaryota</taxon>
        <taxon>Viridiplantae</taxon>
        <taxon>Streptophyta</taxon>
        <taxon>Embryophyta</taxon>
        <taxon>Tracheophyta</taxon>
        <taxon>Spermatophyta</taxon>
        <taxon>Magnoliopsida</taxon>
        <taxon>eudicotyledons</taxon>
        <taxon>Gunneridae</taxon>
        <taxon>Pentapetalae</taxon>
        <taxon>rosids</taxon>
        <taxon>malvids</taxon>
        <taxon>Brassicales</taxon>
        <taxon>Brassicaceae</taxon>
        <taxon>Brassiceae</taxon>
        <taxon>Raphanus</taxon>
    </lineage>
</organism>
<reference evidence="5" key="2">
    <citation type="submission" date="2025-08" db="UniProtKB">
        <authorList>
            <consortium name="RefSeq"/>
        </authorList>
    </citation>
    <scope>IDENTIFICATION</scope>
    <source>
        <tissue evidence="5">Leaf</tissue>
    </source>
</reference>
<dbReference type="GO" id="GO:0046983">
    <property type="term" value="F:protein dimerization activity"/>
    <property type="evidence" value="ECO:0007669"/>
    <property type="project" value="InterPro"/>
</dbReference>
<evidence type="ECO:0000259" key="2">
    <source>
        <dbReference type="Pfam" id="PF04937"/>
    </source>
</evidence>
<dbReference type="KEGG" id="rsz:108831746"/>
<feature type="region of interest" description="Disordered" evidence="1">
    <location>
        <begin position="669"/>
        <end position="723"/>
    </location>
</feature>
<dbReference type="SUPFAM" id="SSF53098">
    <property type="entry name" value="Ribonuclease H-like"/>
    <property type="match status" value="1"/>
</dbReference>
<dbReference type="Pfam" id="PF05699">
    <property type="entry name" value="Dimer_Tnp_hAT"/>
    <property type="match status" value="1"/>
</dbReference>
<gene>
    <name evidence="5" type="primary">LOC108831746</name>
</gene>
<sequence>MVNNNVNHWKCIFCYKVLTAGISRLKQHLVGGHKNAKKCPICPEHVRAELQNYMVKKAEERAALAMQFQPAVREEDVEDVDADQPKRSGIKRKNRGPLDKFVTSLPPDVLKGRKDLKGVLGVCDKELREKVCGGISRWFYDAGIPFNAATHDSFKEMTELIGQYGMGLKPPSMYELRFNLLQNEVANVDAQLVGHREEWAVKGCSIMSDGWRDSVVQKDIVNFLVNSPKGSVFIRSKEVSEVVKDATLLFKLLDDMVEEVGEMNVVQVVTDNASNYVKAGKLLEAKRPHLFWTPCAAHCLDLMLEDIGKVQAVKDAMKKCMFVNAYIYCRVPLVNMMRRFTNQRNLHRPAVTRFATSFITMSQFHLQQANLKKMVTSEEWNKSKWPKEAGARKMKQYILQEGFWRNVAYALKLTCPLVKVLRMVNGEKKPAMGYIYAAMDRAKETIAKSFKWKKEKYEKVFEMIDNRWNCQLHQPLHAAGYFLNPAVHYAHTVDVCCEEVETGLYNCITRLVREPAVQDKIMVELEVFKNASGLFGLPMAIRQREMKSPADWWSTYGSSAPNLRDFAVKVLSLTCSATGCERNWGVFQLLHTKRRNRLAQGRLNDMVFVKYNRALQRRMRRNDAKDPILLDEIDDSNEWLMGKMDGNSSNDEDDDFVHDDEDLTWSVVSEAVGAEEPSYTTRGAKTAKDNKGKGKATPSTQSKRYGPSLSHLELVDEDDDVEGELEKDASFWKDLELEYEESGSESE</sequence>
<dbReference type="GeneID" id="108831746"/>
<dbReference type="AlphaFoldDB" id="A0A9W3DD15"/>
<accession>A0A9W3DD15</accession>
<feature type="domain" description="DUF659" evidence="2">
    <location>
        <begin position="171"/>
        <end position="319"/>
    </location>
</feature>
<dbReference type="InterPro" id="IPR008906">
    <property type="entry name" value="HATC_C_dom"/>
</dbReference>
<evidence type="ECO:0000259" key="3">
    <source>
        <dbReference type="Pfam" id="PF05699"/>
    </source>
</evidence>
<dbReference type="InterPro" id="IPR012337">
    <property type="entry name" value="RNaseH-like_sf"/>
</dbReference>
<evidence type="ECO:0000256" key="1">
    <source>
        <dbReference type="SAM" id="MobiDB-lite"/>
    </source>
</evidence>
<dbReference type="OrthoDB" id="2013475at2759"/>
<evidence type="ECO:0000313" key="4">
    <source>
        <dbReference type="Proteomes" id="UP000504610"/>
    </source>
</evidence>
<keyword evidence="4" id="KW-1185">Reference proteome</keyword>
<evidence type="ECO:0000313" key="5">
    <source>
        <dbReference type="RefSeq" id="XP_056861711.1"/>
    </source>
</evidence>
<protein>
    <submittedName>
        <fullName evidence="5">Uncharacterized protein LOC108831746</fullName>
    </submittedName>
</protein>
<dbReference type="Pfam" id="PF04937">
    <property type="entry name" value="DUF659"/>
    <property type="match status" value="1"/>
</dbReference>
<dbReference type="RefSeq" id="XP_056861711.1">
    <property type="nucleotide sequence ID" value="XM_057005731.1"/>
</dbReference>
<dbReference type="PANTHER" id="PTHR32166:SF122">
    <property type="entry name" value="OS09G0499600 PROTEIN"/>
    <property type="match status" value="1"/>
</dbReference>